<name>W2S6W1_CYPE1</name>
<sequence length="311" mass="34994">MSGRPRNARGLTGRDGGKESDLEADLLGRVLDAIRKAKEYRDETERTGRAIMELEEEIKGGNRTPEQLRKLDLLYREHMRNSEAEKKIHDDEDIVSNIAILSAMKASDEPAPRNGTGKSRKNQKAILESDLVVDSPAPTPTEARGDVLKRVKGASQRSSSVASQNRASIAKEEAPEIKSPGLLQVGTEVFYKLQASDVDEGVGQHQIIKRVWQDKKITLYDLKDPEKGETSRKGIPARHLAVIPLPTQVTAPIFSVGSRIYARYPDTDTFYEAEVRNFSKGQYALLFEGEEETHKEHLVERRYVFDPTRWK</sequence>
<feature type="region of interest" description="Disordered" evidence="1">
    <location>
        <begin position="105"/>
        <end position="127"/>
    </location>
</feature>
<dbReference type="VEuPathDB" id="FungiDB:HMPREF1541_11107"/>
<accession>W2S6W1</accession>
<keyword evidence="4" id="KW-1185">Reference proteome</keyword>
<dbReference type="GO" id="GO:0000124">
    <property type="term" value="C:SAGA complex"/>
    <property type="evidence" value="ECO:0007669"/>
    <property type="project" value="InterPro"/>
</dbReference>
<dbReference type="GeneID" id="19978446"/>
<feature type="domain" description="SGF29 C-terminal" evidence="2">
    <location>
        <begin position="179"/>
        <end position="311"/>
    </location>
</feature>
<dbReference type="InterPro" id="IPR010750">
    <property type="entry name" value="SGF29_tudor-like_dom"/>
</dbReference>
<dbReference type="EMBL" id="KI635847">
    <property type="protein sequence ID" value="ETN43783.1"/>
    <property type="molecule type" value="Genomic_DNA"/>
</dbReference>
<dbReference type="PANTHER" id="PTHR21539:SF0">
    <property type="entry name" value="SAGA-ASSOCIATED FACTOR 29"/>
    <property type="match status" value="1"/>
</dbReference>
<dbReference type="Pfam" id="PF07039">
    <property type="entry name" value="SGF29_Tudor"/>
    <property type="match status" value="1"/>
</dbReference>
<dbReference type="AlphaFoldDB" id="W2S6W1"/>
<evidence type="ECO:0000313" key="4">
    <source>
        <dbReference type="Proteomes" id="UP000030752"/>
    </source>
</evidence>
<gene>
    <name evidence="3" type="ORF">HMPREF1541_11107</name>
</gene>
<dbReference type="HOGENOM" id="CLU_023535_1_0_1"/>
<feature type="compositionally biased region" description="Polar residues" evidence="1">
    <location>
        <begin position="155"/>
        <end position="167"/>
    </location>
</feature>
<protein>
    <recommendedName>
        <fullName evidence="2">SGF29 C-terminal domain-containing protein</fullName>
    </recommendedName>
</protein>
<dbReference type="eggNOG" id="KOG3038">
    <property type="taxonomic scope" value="Eukaryota"/>
</dbReference>
<feature type="region of interest" description="Disordered" evidence="1">
    <location>
        <begin position="1"/>
        <end position="21"/>
    </location>
</feature>
<evidence type="ECO:0000259" key="2">
    <source>
        <dbReference type="PROSITE" id="PS51518"/>
    </source>
</evidence>
<dbReference type="InParanoid" id="W2S6W1"/>
<organism evidence="3 4">
    <name type="scientific">Cyphellophora europaea (strain CBS 101466)</name>
    <name type="common">Phialophora europaea</name>
    <dbReference type="NCBI Taxonomy" id="1220924"/>
    <lineage>
        <taxon>Eukaryota</taxon>
        <taxon>Fungi</taxon>
        <taxon>Dikarya</taxon>
        <taxon>Ascomycota</taxon>
        <taxon>Pezizomycotina</taxon>
        <taxon>Eurotiomycetes</taxon>
        <taxon>Chaetothyriomycetidae</taxon>
        <taxon>Chaetothyriales</taxon>
        <taxon>Cyphellophoraceae</taxon>
        <taxon>Cyphellophora</taxon>
    </lineage>
</organism>
<feature type="region of interest" description="Disordered" evidence="1">
    <location>
        <begin position="151"/>
        <end position="173"/>
    </location>
</feature>
<dbReference type="InterPro" id="IPR037802">
    <property type="entry name" value="SGF29"/>
</dbReference>
<reference evidence="3 4" key="1">
    <citation type="submission" date="2013-03" db="EMBL/GenBank/DDBJ databases">
        <title>The Genome Sequence of Phialophora europaea CBS 101466.</title>
        <authorList>
            <consortium name="The Broad Institute Genomics Platform"/>
            <person name="Cuomo C."/>
            <person name="de Hoog S."/>
            <person name="Gorbushina A."/>
            <person name="Walker B."/>
            <person name="Young S.K."/>
            <person name="Zeng Q."/>
            <person name="Gargeya S."/>
            <person name="Fitzgerald M."/>
            <person name="Haas B."/>
            <person name="Abouelleil A."/>
            <person name="Allen A.W."/>
            <person name="Alvarado L."/>
            <person name="Arachchi H.M."/>
            <person name="Berlin A.M."/>
            <person name="Chapman S.B."/>
            <person name="Gainer-Dewar J."/>
            <person name="Goldberg J."/>
            <person name="Griggs A."/>
            <person name="Gujja S."/>
            <person name="Hansen M."/>
            <person name="Howarth C."/>
            <person name="Imamovic A."/>
            <person name="Ireland A."/>
            <person name="Larimer J."/>
            <person name="McCowan C."/>
            <person name="Murphy C."/>
            <person name="Pearson M."/>
            <person name="Poon T.W."/>
            <person name="Priest M."/>
            <person name="Roberts A."/>
            <person name="Saif S."/>
            <person name="Shea T."/>
            <person name="Sisk P."/>
            <person name="Sykes S."/>
            <person name="Wortman J."/>
            <person name="Nusbaum C."/>
            <person name="Birren B."/>
        </authorList>
    </citation>
    <scope>NUCLEOTIDE SEQUENCE [LARGE SCALE GENOMIC DNA]</scope>
    <source>
        <strain evidence="3 4">CBS 101466</strain>
    </source>
</reference>
<dbReference type="RefSeq" id="XP_008713998.1">
    <property type="nucleotide sequence ID" value="XM_008715776.1"/>
</dbReference>
<evidence type="ECO:0000313" key="3">
    <source>
        <dbReference type="EMBL" id="ETN43783.1"/>
    </source>
</evidence>
<dbReference type="STRING" id="1220924.W2S6W1"/>
<dbReference type="OrthoDB" id="10265994at2759"/>
<dbReference type="Gene3D" id="2.30.30.140">
    <property type="match status" value="1"/>
</dbReference>
<dbReference type="Proteomes" id="UP000030752">
    <property type="component" value="Unassembled WGS sequence"/>
</dbReference>
<dbReference type="PANTHER" id="PTHR21539">
    <property type="entry name" value="SAGA-ASSOCIATED FACTOR 29"/>
    <property type="match status" value="1"/>
</dbReference>
<proteinExistence type="predicted"/>
<evidence type="ECO:0000256" key="1">
    <source>
        <dbReference type="SAM" id="MobiDB-lite"/>
    </source>
</evidence>
<dbReference type="PROSITE" id="PS51518">
    <property type="entry name" value="SGF29_C"/>
    <property type="match status" value="1"/>
</dbReference>